<dbReference type="InterPro" id="IPR015590">
    <property type="entry name" value="Aldehyde_DH_dom"/>
</dbReference>
<keyword evidence="1" id="KW-0560">Oxidoreductase</keyword>
<organism evidence="3 4">
    <name type="scientific">Algivirga pacifica</name>
    <dbReference type="NCBI Taxonomy" id="1162670"/>
    <lineage>
        <taxon>Bacteria</taxon>
        <taxon>Pseudomonadati</taxon>
        <taxon>Bacteroidota</taxon>
        <taxon>Cytophagia</taxon>
        <taxon>Cytophagales</taxon>
        <taxon>Flammeovirgaceae</taxon>
        <taxon>Algivirga</taxon>
    </lineage>
</organism>
<dbReference type="InterPro" id="IPR016162">
    <property type="entry name" value="Ald_DH_N"/>
</dbReference>
<reference evidence="4" key="1">
    <citation type="journal article" date="2019" name="Int. J. Syst. Evol. Microbiol.">
        <title>The Global Catalogue of Microorganisms (GCM) 10K type strain sequencing project: providing services to taxonomists for standard genome sequencing and annotation.</title>
        <authorList>
            <consortium name="The Broad Institute Genomics Platform"/>
            <consortium name="The Broad Institute Genome Sequencing Center for Infectious Disease"/>
            <person name="Wu L."/>
            <person name="Ma J."/>
        </authorList>
    </citation>
    <scope>NUCLEOTIDE SEQUENCE [LARGE SCALE GENOMIC DNA]</scope>
    <source>
        <strain evidence="4">JCM 18326</strain>
    </source>
</reference>
<dbReference type="InterPro" id="IPR044151">
    <property type="entry name" value="ALDH_KGSADH"/>
</dbReference>
<dbReference type="Gene3D" id="3.40.605.10">
    <property type="entry name" value="Aldehyde Dehydrogenase, Chain A, domain 1"/>
    <property type="match status" value="2"/>
</dbReference>
<sequence>MHGKNIIGGTLSAQGTTTCQSINPATGTTLPTRFFAATTEEVEQTMSLAANAFITYKQTSQDQRADFLEAIAEELLVLGDELVQQAAQESGLPQGRIEGERGRTVNQLRLFATLLREGSWCEAVIETAQPERTPVPKPDHRTMLRPLGPVVVFTASNFPLAFSTAGGDTASALAAGNPVVVKAHEAHLGTNELVSTAIINAAEKTNMPQGVFSSLNAQGYSVGEQLVKHPETKAVTFTGSTRGGQALMKIATERPVPIPVFAEMGSINPVLLLPEKLNLEVKEIAQTYAASITLGAGQFCTNPGLLIGLDSMELDLFTSELKEAIEDSTPQVMLTDGILKAYENGKETVLSSTGVSPIASSQQELPKGAGQPAIAMISGEDFINNTLAQEEVFGAFSLVIKCKNRLELKLVLHALKGQLTGTIMGTNEDVKIFENEIDILQEKVGRLIFNNVPTGVEVSHAMQHGGPFPAASDSRFTSVGTAAIKRFVRPICYQNCPESYLPEELKDANPLGIWRKVDGQMSKVSIVELVG</sequence>
<evidence type="ECO:0000259" key="2">
    <source>
        <dbReference type="Pfam" id="PF00171"/>
    </source>
</evidence>
<comment type="caution">
    <text evidence="3">The sequence shown here is derived from an EMBL/GenBank/DDBJ whole genome shotgun (WGS) entry which is preliminary data.</text>
</comment>
<protein>
    <submittedName>
        <fullName evidence="3">Aldehyde dehydrogenase (NADP(+))</fullName>
    </submittedName>
</protein>
<gene>
    <name evidence="3" type="ORF">GCM10023331_17400</name>
</gene>
<dbReference type="InterPro" id="IPR050740">
    <property type="entry name" value="Aldehyde_DH_Superfamily"/>
</dbReference>
<proteinExistence type="predicted"/>
<dbReference type="PANTHER" id="PTHR43353">
    <property type="entry name" value="SUCCINATE-SEMIALDEHYDE DEHYDROGENASE, MITOCHONDRIAL"/>
    <property type="match status" value="1"/>
</dbReference>
<dbReference type="Proteomes" id="UP001500298">
    <property type="component" value="Unassembled WGS sequence"/>
</dbReference>
<keyword evidence="4" id="KW-1185">Reference proteome</keyword>
<dbReference type="SUPFAM" id="SSF53720">
    <property type="entry name" value="ALDH-like"/>
    <property type="match status" value="1"/>
</dbReference>
<dbReference type="EMBL" id="BAABJX010000026">
    <property type="protein sequence ID" value="GAA4832680.1"/>
    <property type="molecule type" value="Genomic_DNA"/>
</dbReference>
<dbReference type="Pfam" id="PF00171">
    <property type="entry name" value="Aldedh"/>
    <property type="match status" value="1"/>
</dbReference>
<dbReference type="InterPro" id="IPR016161">
    <property type="entry name" value="Ald_DH/histidinol_DH"/>
</dbReference>
<name>A0ABP9D8F7_9BACT</name>
<evidence type="ECO:0000313" key="3">
    <source>
        <dbReference type="EMBL" id="GAA4832680.1"/>
    </source>
</evidence>
<evidence type="ECO:0000313" key="4">
    <source>
        <dbReference type="Proteomes" id="UP001500298"/>
    </source>
</evidence>
<dbReference type="RefSeq" id="WP_345370999.1">
    <property type="nucleotide sequence ID" value="NZ_BAABJX010000026.1"/>
</dbReference>
<accession>A0ABP9D8F7</accession>
<evidence type="ECO:0000256" key="1">
    <source>
        <dbReference type="ARBA" id="ARBA00023002"/>
    </source>
</evidence>
<feature type="domain" description="Aldehyde dehydrogenase" evidence="2">
    <location>
        <begin position="15"/>
        <end position="327"/>
    </location>
</feature>
<dbReference type="PANTHER" id="PTHR43353:SF3">
    <property type="entry name" value="ALDEHYDE DEHYDROGENASE-RELATED"/>
    <property type="match status" value="1"/>
</dbReference>
<dbReference type="CDD" id="cd07129">
    <property type="entry name" value="ALDH_KGSADH"/>
    <property type="match status" value="1"/>
</dbReference>